<evidence type="ECO:0000313" key="1">
    <source>
        <dbReference type="EMBL" id="CAI9957687.1"/>
    </source>
</evidence>
<reference evidence="1" key="1">
    <citation type="submission" date="2023-06" db="EMBL/GenBank/DDBJ databases">
        <authorList>
            <person name="Kurt Z."/>
        </authorList>
    </citation>
    <scope>NUCLEOTIDE SEQUENCE</scope>
</reference>
<evidence type="ECO:0000313" key="3">
    <source>
        <dbReference type="Proteomes" id="UP001642409"/>
    </source>
</evidence>
<accession>A0AA86UMV8</accession>
<sequence length="152" mass="17606">MSIDQYLIDQIIQKEMLKLTATRTYTQIKNLQRQCNIALNQQQTILDQVIHMQQANVTFMIKFVIFLQIILQQIINLIQNDLVQAEQCVYSAGDSEIINSSMLFTQATLKRATIAQEKLSYSTFLYKSALSQLQRKNFDAHSESQLCILQQQ</sequence>
<keyword evidence="3" id="KW-1185">Reference proteome</keyword>
<gene>
    <name evidence="1" type="ORF">HINF_LOCUS45332</name>
    <name evidence="2" type="ORF">HINF_LOCUS49438</name>
</gene>
<proteinExistence type="predicted"/>
<organism evidence="1">
    <name type="scientific">Hexamita inflata</name>
    <dbReference type="NCBI Taxonomy" id="28002"/>
    <lineage>
        <taxon>Eukaryota</taxon>
        <taxon>Metamonada</taxon>
        <taxon>Diplomonadida</taxon>
        <taxon>Hexamitidae</taxon>
        <taxon>Hexamitinae</taxon>
        <taxon>Hexamita</taxon>
    </lineage>
</organism>
<evidence type="ECO:0000313" key="2">
    <source>
        <dbReference type="EMBL" id="CAL6060876.1"/>
    </source>
</evidence>
<name>A0AA86UMV8_9EUKA</name>
<dbReference type="Proteomes" id="UP001642409">
    <property type="component" value="Unassembled WGS sequence"/>
</dbReference>
<dbReference type="AlphaFoldDB" id="A0AA86UMV8"/>
<dbReference type="EMBL" id="CAXDID020000232">
    <property type="protein sequence ID" value="CAL6060876.1"/>
    <property type="molecule type" value="Genomic_DNA"/>
</dbReference>
<protein>
    <submittedName>
        <fullName evidence="2">Hypothetical_protein</fullName>
    </submittedName>
</protein>
<dbReference type="EMBL" id="CATOUU010000890">
    <property type="protein sequence ID" value="CAI9957687.1"/>
    <property type="molecule type" value="Genomic_DNA"/>
</dbReference>
<comment type="caution">
    <text evidence="1">The sequence shown here is derived from an EMBL/GenBank/DDBJ whole genome shotgun (WGS) entry which is preliminary data.</text>
</comment>
<reference evidence="2 3" key="2">
    <citation type="submission" date="2024-07" db="EMBL/GenBank/DDBJ databases">
        <authorList>
            <person name="Akdeniz Z."/>
        </authorList>
    </citation>
    <scope>NUCLEOTIDE SEQUENCE [LARGE SCALE GENOMIC DNA]</scope>
</reference>